<reference evidence="2 3" key="1">
    <citation type="journal article" date="2021" name="Commun. Biol.">
        <title>The genome of Shorea leprosula (Dipterocarpaceae) highlights the ecological relevance of drought in aseasonal tropical rainforests.</title>
        <authorList>
            <person name="Ng K.K.S."/>
            <person name="Kobayashi M.J."/>
            <person name="Fawcett J.A."/>
            <person name="Hatakeyama M."/>
            <person name="Paape T."/>
            <person name="Ng C.H."/>
            <person name="Ang C.C."/>
            <person name="Tnah L.H."/>
            <person name="Lee C.T."/>
            <person name="Nishiyama T."/>
            <person name="Sese J."/>
            <person name="O'Brien M.J."/>
            <person name="Copetti D."/>
            <person name="Mohd Noor M.I."/>
            <person name="Ong R.C."/>
            <person name="Putra M."/>
            <person name="Sireger I.Z."/>
            <person name="Indrioko S."/>
            <person name="Kosugi Y."/>
            <person name="Izuno A."/>
            <person name="Isagi Y."/>
            <person name="Lee S.L."/>
            <person name="Shimizu K.K."/>
        </authorList>
    </citation>
    <scope>NUCLEOTIDE SEQUENCE [LARGE SCALE GENOMIC DNA]</scope>
    <source>
        <strain evidence="2">214</strain>
    </source>
</reference>
<evidence type="ECO:0000313" key="3">
    <source>
        <dbReference type="Proteomes" id="UP001054252"/>
    </source>
</evidence>
<comment type="caution">
    <text evidence="2">The sequence shown here is derived from an EMBL/GenBank/DDBJ whole genome shotgun (WGS) entry which is preliminary data.</text>
</comment>
<dbReference type="Proteomes" id="UP001054252">
    <property type="component" value="Unassembled WGS sequence"/>
</dbReference>
<evidence type="ECO:0000313" key="2">
    <source>
        <dbReference type="EMBL" id="GKV20624.1"/>
    </source>
</evidence>
<keyword evidence="3" id="KW-1185">Reference proteome</keyword>
<proteinExistence type="predicted"/>
<evidence type="ECO:0000256" key="1">
    <source>
        <dbReference type="SAM" id="SignalP"/>
    </source>
</evidence>
<feature type="chain" id="PRO_5043495652" evidence="1">
    <location>
        <begin position="23"/>
        <end position="263"/>
    </location>
</feature>
<dbReference type="AlphaFoldDB" id="A0AAV5K960"/>
<feature type="signal peptide" evidence="1">
    <location>
        <begin position="1"/>
        <end position="22"/>
    </location>
</feature>
<name>A0AAV5K960_9ROSI</name>
<keyword evidence="1" id="KW-0732">Signal</keyword>
<accession>A0AAV5K960</accession>
<gene>
    <name evidence="2" type="ORF">SLEP1_g30723</name>
</gene>
<sequence>MIKGKLVILISLGSINIGPGAGGYNKDPFSGSFSKANGDLHHTDAATFCKMRIAEGMLTVHTTNVCVEEARINAGSETKHLEIDHMIKGTNVNMISLGSINIGPGAGGCNKGSFSASINNDGTKTKCLNIDHTIKGNINVGPGAGGCKKGFRSGTINQMPTAKDLPTNKKTDASREEARIIVGSKTEHLDIDHMTKGENVILISLGSINIGPGAGGYNEGPFSGSINQANGNSCHPNVAPHYKLETLSKKLVSSERQRESRGP</sequence>
<organism evidence="2 3">
    <name type="scientific">Rubroshorea leprosula</name>
    <dbReference type="NCBI Taxonomy" id="152421"/>
    <lineage>
        <taxon>Eukaryota</taxon>
        <taxon>Viridiplantae</taxon>
        <taxon>Streptophyta</taxon>
        <taxon>Embryophyta</taxon>
        <taxon>Tracheophyta</taxon>
        <taxon>Spermatophyta</taxon>
        <taxon>Magnoliopsida</taxon>
        <taxon>eudicotyledons</taxon>
        <taxon>Gunneridae</taxon>
        <taxon>Pentapetalae</taxon>
        <taxon>rosids</taxon>
        <taxon>malvids</taxon>
        <taxon>Malvales</taxon>
        <taxon>Dipterocarpaceae</taxon>
        <taxon>Rubroshorea</taxon>
    </lineage>
</organism>
<protein>
    <submittedName>
        <fullName evidence="2">Uncharacterized protein</fullName>
    </submittedName>
</protein>
<dbReference type="EMBL" id="BPVZ01000055">
    <property type="protein sequence ID" value="GKV20624.1"/>
    <property type="molecule type" value="Genomic_DNA"/>
</dbReference>